<dbReference type="GO" id="GO:0016787">
    <property type="term" value="F:hydrolase activity"/>
    <property type="evidence" value="ECO:0007669"/>
    <property type="project" value="UniProtKB-KW"/>
</dbReference>
<dbReference type="PATRIC" id="fig|1872076.5.peg.949"/>
<evidence type="ECO:0000256" key="2">
    <source>
        <dbReference type="PIRNR" id="PIRNR029950"/>
    </source>
</evidence>
<accession>A0A1E3XEI7</accession>
<evidence type="ECO:0000313" key="4">
    <source>
        <dbReference type="Proteomes" id="UP000094056"/>
    </source>
</evidence>
<dbReference type="PIRSF" id="PIRSF029950">
    <property type="entry name" value="Cas_CT1134"/>
    <property type="match status" value="1"/>
</dbReference>
<dbReference type="NCBIfam" id="TIGR01876">
    <property type="entry name" value="cas_Cas5d"/>
    <property type="match status" value="1"/>
</dbReference>
<keyword evidence="2" id="KW-0255">Endonuclease</keyword>
<comment type="caution">
    <text evidence="3">The sequence shown here is derived from an EMBL/GenBank/DDBJ whole genome shotgun (WGS) entry which is preliminary data.</text>
</comment>
<dbReference type="GO" id="GO:0043571">
    <property type="term" value="P:maintenance of CRISPR repeat elements"/>
    <property type="evidence" value="ECO:0007669"/>
    <property type="project" value="UniProtKB-UniRule"/>
</dbReference>
<dbReference type="Proteomes" id="UP000094056">
    <property type="component" value="Unassembled WGS sequence"/>
</dbReference>
<keyword evidence="2" id="KW-0378">Hydrolase</keyword>
<protein>
    <recommendedName>
        <fullName evidence="2">pre-crRNA processing endonuclease</fullName>
        <ecNumber evidence="2">3.1.-.-</ecNumber>
    </recommendedName>
</protein>
<reference evidence="3 4" key="1">
    <citation type="submission" date="2016-07" db="EMBL/GenBank/DDBJ databases">
        <title>Draft genome of Scalindua rubra, obtained from a brine-seawater interface in the Red Sea, sheds light on salt adaptation in anammox bacteria.</title>
        <authorList>
            <person name="Speth D.R."/>
            <person name="Lagkouvardos I."/>
            <person name="Wang Y."/>
            <person name="Qian P.-Y."/>
            <person name="Dutilh B.E."/>
            <person name="Jetten M.S."/>
        </authorList>
    </citation>
    <scope>NUCLEOTIDE SEQUENCE [LARGE SCALE GENOMIC DNA]</scope>
    <source>
        <strain evidence="3">BSI-1</strain>
    </source>
</reference>
<comment type="function">
    <text evidence="2">CRISPR (clustered regularly interspaced short palindromic repeat) is an adaptive immune system that provides protection against mobile genetic elements (viruses, transposable elements and conjugative plasmids). CRISPR clusters contain spacers, sequences complementary to antecedent mobile elements, and target invading nucleic acids. CRISPR clusters are transcribed and processed into CRISPR RNA (crRNA).</text>
</comment>
<dbReference type="NCBIfam" id="TIGR02593">
    <property type="entry name" value="CRISPR_cas5"/>
    <property type="match status" value="1"/>
</dbReference>
<evidence type="ECO:0000256" key="1">
    <source>
        <dbReference type="ARBA" id="ARBA00023118"/>
    </source>
</evidence>
<comment type="similarity">
    <text evidence="2">Belongs to the CRISPR-associated protein Cas5 family. Subtype I-C/Dvulg subfamily.</text>
</comment>
<keyword evidence="2" id="KW-0540">Nuclease</keyword>
<dbReference type="EMBL" id="MAYW01000014">
    <property type="protein sequence ID" value="ODS34045.1"/>
    <property type="molecule type" value="Genomic_DNA"/>
</dbReference>
<dbReference type="InterPro" id="IPR021124">
    <property type="entry name" value="CRISPR-assoc_prot_Cas5"/>
</dbReference>
<organism evidence="3 4">
    <name type="scientific">Candidatus Scalindua rubra</name>
    <dbReference type="NCBI Taxonomy" id="1872076"/>
    <lineage>
        <taxon>Bacteria</taxon>
        <taxon>Pseudomonadati</taxon>
        <taxon>Planctomycetota</taxon>
        <taxon>Candidatus Brocadiia</taxon>
        <taxon>Candidatus Brocadiales</taxon>
        <taxon>Candidatus Scalinduaceae</taxon>
        <taxon>Candidatus Scalindua</taxon>
    </lineage>
</organism>
<dbReference type="GO" id="GO:0004519">
    <property type="term" value="F:endonuclease activity"/>
    <property type="evidence" value="ECO:0007669"/>
    <property type="project" value="UniProtKB-UniRule"/>
</dbReference>
<dbReference type="GO" id="GO:0051607">
    <property type="term" value="P:defense response to virus"/>
    <property type="evidence" value="ECO:0007669"/>
    <property type="project" value="UniProtKB-UniRule"/>
</dbReference>
<dbReference type="GO" id="GO:0003723">
    <property type="term" value="F:RNA binding"/>
    <property type="evidence" value="ECO:0007669"/>
    <property type="project" value="UniProtKB-UniRule"/>
</dbReference>
<gene>
    <name evidence="3" type="primary">cas5</name>
    <name evidence="3" type="ORF">SCARUB_00818</name>
</gene>
<dbReference type="InterPro" id="IPR010155">
    <property type="entry name" value="CRISPR-assoc_prot_Cas5d"/>
</dbReference>
<keyword evidence="1 2" id="KW-0051">Antiviral defense</keyword>
<dbReference type="Gene3D" id="3.30.70.2660">
    <property type="match status" value="1"/>
</dbReference>
<name>A0A1E3XEI7_9BACT</name>
<dbReference type="Pfam" id="PF09704">
    <property type="entry name" value="Cas_Cas5d"/>
    <property type="match status" value="1"/>
</dbReference>
<dbReference type="AlphaFoldDB" id="A0A1E3XEI7"/>
<dbReference type="InterPro" id="IPR013422">
    <property type="entry name" value="CRISPR-assoc_prot_Cas5_N"/>
</dbReference>
<keyword evidence="2" id="KW-0694">RNA-binding</keyword>
<proteinExistence type="inferred from homology"/>
<evidence type="ECO:0000313" key="3">
    <source>
        <dbReference type="EMBL" id="ODS34045.1"/>
    </source>
</evidence>
<sequence length="234" mass="27412">MNSATFLIKVGGDYACFTNPGLKVERCTYPVMTPAAARGVLEAIYWKPQFRWEIRGIKVLKPIKQISIMRNEIKDRQSEKPIVIEQKKQRQQRTSLILKDVEYVIAAEIVLREGINNIKGYSEQFKRKLERGQCHHTPYLGTREFAAWFEPATGKEEPNEFIKELSLGQMLFDTAYRENNERKEIDFHRHKGEEKWVSRGYAHALFFDAAIKDNVLNVPREKYFELYELEGVHV</sequence>
<dbReference type="EC" id="3.1.-.-" evidence="2"/>